<dbReference type="GO" id="GO:0016020">
    <property type="term" value="C:membrane"/>
    <property type="evidence" value="ECO:0007669"/>
    <property type="project" value="UniProtKB-SubCell"/>
</dbReference>
<sequence length="99" mass="10643">MVNQEGGDTGKVDPPVPHDYTTQAWVACLCCFFITGLIALLAASKAHDALTQGDLVGARSAAKWARIIVRVSYGGPVINGVVIWAFWFCGIQKTCWGMT</sequence>
<protein>
    <submittedName>
        <fullName evidence="7">Uncharacterized protein</fullName>
    </submittedName>
</protein>
<evidence type="ECO:0000256" key="6">
    <source>
        <dbReference type="SAM" id="Phobius"/>
    </source>
</evidence>
<comment type="similarity">
    <text evidence="2">Belongs to the CD225/Dispanin family.</text>
</comment>
<keyword evidence="3 6" id="KW-0812">Transmembrane</keyword>
<gene>
    <name evidence="7" type="ORF">DPMN_140034</name>
</gene>
<dbReference type="InterPro" id="IPR051423">
    <property type="entry name" value="CD225/Dispanin"/>
</dbReference>
<evidence type="ECO:0000256" key="4">
    <source>
        <dbReference type="ARBA" id="ARBA00022989"/>
    </source>
</evidence>
<evidence type="ECO:0000256" key="1">
    <source>
        <dbReference type="ARBA" id="ARBA00004370"/>
    </source>
</evidence>
<evidence type="ECO:0000256" key="3">
    <source>
        <dbReference type="ARBA" id="ARBA00022692"/>
    </source>
</evidence>
<feature type="transmembrane region" description="Helical" evidence="6">
    <location>
        <begin position="24"/>
        <end position="43"/>
    </location>
</feature>
<dbReference type="Proteomes" id="UP000828390">
    <property type="component" value="Unassembled WGS sequence"/>
</dbReference>
<organism evidence="7 8">
    <name type="scientific">Dreissena polymorpha</name>
    <name type="common">Zebra mussel</name>
    <name type="synonym">Mytilus polymorpha</name>
    <dbReference type="NCBI Taxonomy" id="45954"/>
    <lineage>
        <taxon>Eukaryota</taxon>
        <taxon>Metazoa</taxon>
        <taxon>Spiralia</taxon>
        <taxon>Lophotrochozoa</taxon>
        <taxon>Mollusca</taxon>
        <taxon>Bivalvia</taxon>
        <taxon>Autobranchia</taxon>
        <taxon>Heteroconchia</taxon>
        <taxon>Euheterodonta</taxon>
        <taxon>Imparidentia</taxon>
        <taxon>Neoheterodontei</taxon>
        <taxon>Myida</taxon>
        <taxon>Dreissenoidea</taxon>
        <taxon>Dreissenidae</taxon>
        <taxon>Dreissena</taxon>
    </lineage>
</organism>
<name>A0A9D4GCR8_DREPO</name>
<evidence type="ECO:0000313" key="7">
    <source>
        <dbReference type="EMBL" id="KAH3811622.1"/>
    </source>
</evidence>
<dbReference type="PANTHER" id="PTHR14948:SF25">
    <property type="entry name" value="DUF4190 DOMAIN-CONTAINING PROTEIN"/>
    <property type="match status" value="1"/>
</dbReference>
<evidence type="ECO:0000256" key="5">
    <source>
        <dbReference type="ARBA" id="ARBA00023136"/>
    </source>
</evidence>
<dbReference type="EMBL" id="JAIWYP010000006">
    <property type="protein sequence ID" value="KAH3811622.1"/>
    <property type="molecule type" value="Genomic_DNA"/>
</dbReference>
<comment type="subcellular location">
    <subcellularLocation>
        <location evidence="1">Membrane</location>
    </subcellularLocation>
</comment>
<dbReference type="Pfam" id="PF04505">
    <property type="entry name" value="CD225"/>
    <property type="match status" value="1"/>
</dbReference>
<keyword evidence="4 6" id="KW-1133">Transmembrane helix</keyword>
<dbReference type="OrthoDB" id="5989802at2759"/>
<evidence type="ECO:0000313" key="8">
    <source>
        <dbReference type="Proteomes" id="UP000828390"/>
    </source>
</evidence>
<comment type="caution">
    <text evidence="7">The sequence shown here is derived from an EMBL/GenBank/DDBJ whole genome shotgun (WGS) entry which is preliminary data.</text>
</comment>
<accession>A0A9D4GCR8</accession>
<evidence type="ECO:0000256" key="2">
    <source>
        <dbReference type="ARBA" id="ARBA00006843"/>
    </source>
</evidence>
<dbReference type="AlphaFoldDB" id="A0A9D4GCR8"/>
<reference evidence="7" key="2">
    <citation type="submission" date="2020-11" db="EMBL/GenBank/DDBJ databases">
        <authorList>
            <person name="McCartney M.A."/>
            <person name="Auch B."/>
            <person name="Kono T."/>
            <person name="Mallez S."/>
            <person name="Becker A."/>
            <person name="Gohl D.M."/>
            <person name="Silverstein K.A.T."/>
            <person name="Koren S."/>
            <person name="Bechman K.B."/>
            <person name="Herman A."/>
            <person name="Abrahante J.E."/>
            <person name="Garbe J."/>
        </authorList>
    </citation>
    <scope>NUCLEOTIDE SEQUENCE</scope>
    <source>
        <strain evidence="7">Duluth1</strain>
        <tissue evidence="7">Whole animal</tissue>
    </source>
</reference>
<keyword evidence="5 6" id="KW-0472">Membrane</keyword>
<feature type="transmembrane region" description="Helical" evidence="6">
    <location>
        <begin position="64"/>
        <end position="87"/>
    </location>
</feature>
<dbReference type="InterPro" id="IPR007593">
    <property type="entry name" value="CD225/Dispanin_fam"/>
</dbReference>
<dbReference type="PANTHER" id="PTHR14948">
    <property type="entry name" value="NG5"/>
    <property type="match status" value="1"/>
</dbReference>
<reference evidence="7" key="1">
    <citation type="journal article" date="2019" name="bioRxiv">
        <title>The Genome of the Zebra Mussel, Dreissena polymorpha: A Resource for Invasive Species Research.</title>
        <authorList>
            <person name="McCartney M.A."/>
            <person name="Auch B."/>
            <person name="Kono T."/>
            <person name="Mallez S."/>
            <person name="Zhang Y."/>
            <person name="Obille A."/>
            <person name="Becker A."/>
            <person name="Abrahante J.E."/>
            <person name="Garbe J."/>
            <person name="Badalamenti J.P."/>
            <person name="Herman A."/>
            <person name="Mangelson H."/>
            <person name="Liachko I."/>
            <person name="Sullivan S."/>
            <person name="Sone E.D."/>
            <person name="Koren S."/>
            <person name="Silverstein K.A.T."/>
            <person name="Beckman K.B."/>
            <person name="Gohl D.M."/>
        </authorList>
    </citation>
    <scope>NUCLEOTIDE SEQUENCE</scope>
    <source>
        <strain evidence="7">Duluth1</strain>
        <tissue evidence="7">Whole animal</tissue>
    </source>
</reference>
<proteinExistence type="inferred from homology"/>
<keyword evidence="8" id="KW-1185">Reference proteome</keyword>